<sequence>MKSRFLSLDILRGITLAGMILVNTSGNGNFTYAPLLHAQWHGFTPTDLVFPTFLFMVGVAMRFSFKSFNYSLTPRVRSKIIKRTLMLFFINYVIFYFPFTDFSIEKMRFLNVLPRIALSYCAVSFITLSAPSTWLTRINVGILFTYWAIMAFFGDTNVPYELSTNAVLKLDLFLFGPNHLYHGNGIPFDPEGLLSTLPAISTCLLGYQASMYLEKQRAINKSPLANLLVYGLALIAIALIWNKVFPINKKLWTSSFVLLCAGIDFILIGLLSWWIETKERHFANTFFLVFGTNSILAYAISEVLAIQMGKIEMPEGNGVTDLGSWLYWHLFEPVFGKYNGSLAYAISFVLVCWSICYVFYRKKWFLKV</sequence>
<comment type="caution">
    <text evidence="3">The sequence shown here is derived from an EMBL/GenBank/DDBJ whole genome shotgun (WGS) entry which is preliminary data.</text>
</comment>
<dbReference type="PANTHER" id="PTHR31061:SF24">
    <property type="entry name" value="LD22376P"/>
    <property type="match status" value="1"/>
</dbReference>
<gene>
    <name evidence="3" type="ORF">PQG45_05765</name>
</gene>
<keyword evidence="1" id="KW-0472">Membrane</keyword>
<name>A0ABU3TRN9_9BACT</name>
<proteinExistence type="predicted"/>
<feature type="transmembrane region" description="Helical" evidence="1">
    <location>
        <begin position="282"/>
        <end position="300"/>
    </location>
</feature>
<accession>A0ABU3TRN9</accession>
<feature type="transmembrane region" description="Helical" evidence="1">
    <location>
        <begin position="85"/>
        <end position="104"/>
    </location>
</feature>
<dbReference type="Proteomes" id="UP001249959">
    <property type="component" value="Unassembled WGS sequence"/>
</dbReference>
<feature type="transmembrane region" description="Helical" evidence="1">
    <location>
        <begin position="142"/>
        <end position="160"/>
    </location>
</feature>
<dbReference type="Pfam" id="PF07786">
    <property type="entry name" value="HGSNAT_cat"/>
    <property type="match status" value="1"/>
</dbReference>
<evidence type="ECO:0000313" key="3">
    <source>
        <dbReference type="EMBL" id="MDU0808541.1"/>
    </source>
</evidence>
<keyword evidence="1" id="KW-1133">Transmembrane helix</keyword>
<keyword evidence="1" id="KW-0812">Transmembrane</keyword>
<reference evidence="3 4" key="1">
    <citation type="submission" date="2023-09" db="EMBL/GenBank/DDBJ databases">
        <title>Aquirufa genomes.</title>
        <authorList>
            <person name="Pitt A."/>
        </authorList>
    </citation>
    <scope>NUCLEOTIDE SEQUENCE [LARGE SCALE GENOMIC DNA]</scope>
    <source>
        <strain evidence="3 4">LEOWEIH-7C</strain>
    </source>
</reference>
<evidence type="ECO:0000259" key="2">
    <source>
        <dbReference type="Pfam" id="PF07786"/>
    </source>
</evidence>
<evidence type="ECO:0000256" key="1">
    <source>
        <dbReference type="SAM" id="Phobius"/>
    </source>
</evidence>
<dbReference type="InterPro" id="IPR012429">
    <property type="entry name" value="HGSNAT_cat"/>
</dbReference>
<feature type="domain" description="Heparan-alpha-glucosaminide N-acetyltransferase catalytic" evidence="2">
    <location>
        <begin position="4"/>
        <end position="158"/>
    </location>
</feature>
<evidence type="ECO:0000313" key="4">
    <source>
        <dbReference type="Proteomes" id="UP001249959"/>
    </source>
</evidence>
<organism evidence="3 4">
    <name type="scientific">Aquirufa regiilacus</name>
    <dbReference type="NCBI Taxonomy" id="3024868"/>
    <lineage>
        <taxon>Bacteria</taxon>
        <taxon>Pseudomonadati</taxon>
        <taxon>Bacteroidota</taxon>
        <taxon>Cytophagia</taxon>
        <taxon>Cytophagales</taxon>
        <taxon>Flectobacillaceae</taxon>
        <taxon>Aquirufa</taxon>
    </lineage>
</organism>
<feature type="transmembrane region" description="Helical" evidence="1">
    <location>
        <begin position="225"/>
        <end position="245"/>
    </location>
</feature>
<feature type="transmembrane region" description="Helical" evidence="1">
    <location>
        <begin position="251"/>
        <end position="275"/>
    </location>
</feature>
<dbReference type="RefSeq" id="WP_315577469.1">
    <property type="nucleotide sequence ID" value="NZ_JARDXH010000008.1"/>
</dbReference>
<feature type="transmembrane region" description="Helical" evidence="1">
    <location>
        <begin position="48"/>
        <end position="65"/>
    </location>
</feature>
<feature type="transmembrane region" description="Helical" evidence="1">
    <location>
        <begin position="341"/>
        <end position="360"/>
    </location>
</feature>
<dbReference type="EMBL" id="JAVNWW010000001">
    <property type="protein sequence ID" value="MDU0808541.1"/>
    <property type="molecule type" value="Genomic_DNA"/>
</dbReference>
<protein>
    <submittedName>
        <fullName evidence="3">Heparan-alpha-glucosaminide N-acetyltransferase domain-containing protein</fullName>
    </submittedName>
</protein>
<dbReference type="PANTHER" id="PTHR31061">
    <property type="entry name" value="LD22376P"/>
    <property type="match status" value="1"/>
</dbReference>
<keyword evidence="4" id="KW-1185">Reference proteome</keyword>